<evidence type="ECO:0000256" key="4">
    <source>
        <dbReference type="ARBA" id="ARBA00023136"/>
    </source>
</evidence>
<evidence type="ECO:0000256" key="1">
    <source>
        <dbReference type="ARBA" id="ARBA00004651"/>
    </source>
</evidence>
<feature type="transmembrane region" description="Helical" evidence="6">
    <location>
        <begin position="392"/>
        <end position="413"/>
    </location>
</feature>
<dbReference type="PROSITE" id="PS50850">
    <property type="entry name" value="MFS"/>
    <property type="match status" value="1"/>
</dbReference>
<proteinExistence type="predicted"/>
<comment type="subcellular location">
    <subcellularLocation>
        <location evidence="1">Cell membrane</location>
        <topology evidence="1">Multi-pass membrane protein</topology>
    </subcellularLocation>
</comment>
<feature type="transmembrane region" description="Helical" evidence="6">
    <location>
        <begin position="328"/>
        <end position="349"/>
    </location>
</feature>
<dbReference type="EMBL" id="JAENJH010000006">
    <property type="protein sequence ID" value="MBK1787149.1"/>
    <property type="molecule type" value="Genomic_DNA"/>
</dbReference>
<dbReference type="PANTHER" id="PTHR42718">
    <property type="entry name" value="MAJOR FACILITATOR SUPERFAMILY MULTIDRUG TRANSPORTER MFSC"/>
    <property type="match status" value="1"/>
</dbReference>
<reference evidence="8" key="1">
    <citation type="submission" date="2020-12" db="EMBL/GenBank/DDBJ databases">
        <title>Prauserella sp. ASG 168, a novel actinomycete isolated from cave rock.</title>
        <authorList>
            <person name="Suriyachadkun C."/>
        </authorList>
    </citation>
    <scope>NUCLEOTIDE SEQUENCE</scope>
    <source>
        <strain evidence="8">ASG 168</strain>
    </source>
</reference>
<protein>
    <submittedName>
        <fullName evidence="8">MFS transporter</fullName>
    </submittedName>
</protein>
<dbReference type="GO" id="GO:0005886">
    <property type="term" value="C:plasma membrane"/>
    <property type="evidence" value="ECO:0007669"/>
    <property type="project" value="UniProtKB-SubCell"/>
</dbReference>
<gene>
    <name evidence="8" type="ORF">JHE00_22720</name>
</gene>
<dbReference type="Gene3D" id="1.20.1250.20">
    <property type="entry name" value="MFS general substrate transporter like domains"/>
    <property type="match status" value="1"/>
</dbReference>
<evidence type="ECO:0000256" key="3">
    <source>
        <dbReference type="ARBA" id="ARBA00022989"/>
    </source>
</evidence>
<keyword evidence="4 6" id="KW-0472">Membrane</keyword>
<feature type="transmembrane region" description="Helical" evidence="6">
    <location>
        <begin position="419"/>
        <end position="438"/>
    </location>
</feature>
<feature type="transmembrane region" description="Helical" evidence="6">
    <location>
        <begin position="131"/>
        <end position="156"/>
    </location>
</feature>
<dbReference type="Proteomes" id="UP000635245">
    <property type="component" value="Unassembled WGS sequence"/>
</dbReference>
<accession>A0A934V6X9</accession>
<evidence type="ECO:0000256" key="2">
    <source>
        <dbReference type="ARBA" id="ARBA00022692"/>
    </source>
</evidence>
<dbReference type="SUPFAM" id="SSF103473">
    <property type="entry name" value="MFS general substrate transporter"/>
    <property type="match status" value="2"/>
</dbReference>
<evidence type="ECO:0000256" key="6">
    <source>
        <dbReference type="SAM" id="Phobius"/>
    </source>
</evidence>
<feature type="transmembrane region" description="Helical" evidence="6">
    <location>
        <begin position="162"/>
        <end position="182"/>
    </location>
</feature>
<dbReference type="RefSeq" id="WP_200321474.1">
    <property type="nucleotide sequence ID" value="NZ_JAENJH010000006.1"/>
</dbReference>
<dbReference type="PANTHER" id="PTHR42718:SF39">
    <property type="entry name" value="ACTINORHODIN TRANSPORTER-RELATED"/>
    <property type="match status" value="1"/>
</dbReference>
<evidence type="ECO:0000256" key="5">
    <source>
        <dbReference type="SAM" id="MobiDB-lite"/>
    </source>
</evidence>
<feature type="transmembrane region" description="Helical" evidence="6">
    <location>
        <begin position="73"/>
        <end position="92"/>
    </location>
</feature>
<dbReference type="GO" id="GO:0022857">
    <property type="term" value="F:transmembrane transporter activity"/>
    <property type="evidence" value="ECO:0007669"/>
    <property type="project" value="InterPro"/>
</dbReference>
<evidence type="ECO:0000313" key="9">
    <source>
        <dbReference type="Proteomes" id="UP000635245"/>
    </source>
</evidence>
<organism evidence="8 9">
    <name type="scientific">Prauserella cavernicola</name>
    <dbReference type="NCBI Taxonomy" id="2800127"/>
    <lineage>
        <taxon>Bacteria</taxon>
        <taxon>Bacillati</taxon>
        <taxon>Actinomycetota</taxon>
        <taxon>Actinomycetes</taxon>
        <taxon>Pseudonocardiales</taxon>
        <taxon>Pseudonocardiaceae</taxon>
        <taxon>Prauserella</taxon>
    </lineage>
</organism>
<dbReference type="Gene3D" id="1.20.1720.10">
    <property type="entry name" value="Multidrug resistance protein D"/>
    <property type="match status" value="1"/>
</dbReference>
<feature type="transmembrane region" description="Helical" evidence="6">
    <location>
        <begin position="265"/>
        <end position="288"/>
    </location>
</feature>
<feature type="transmembrane region" description="Helical" evidence="6">
    <location>
        <begin position="45"/>
        <end position="61"/>
    </location>
</feature>
<feature type="transmembrane region" description="Helical" evidence="6">
    <location>
        <begin position="194"/>
        <end position="213"/>
    </location>
</feature>
<dbReference type="AlphaFoldDB" id="A0A934V6X9"/>
<comment type="caution">
    <text evidence="8">The sequence shown here is derived from an EMBL/GenBank/DDBJ whole genome shotgun (WGS) entry which is preliminary data.</text>
</comment>
<dbReference type="InterPro" id="IPR011701">
    <property type="entry name" value="MFS"/>
</dbReference>
<dbReference type="Pfam" id="PF07690">
    <property type="entry name" value="MFS_1"/>
    <property type="match status" value="1"/>
</dbReference>
<keyword evidence="2 6" id="KW-0812">Transmembrane</keyword>
<feature type="transmembrane region" description="Helical" evidence="6">
    <location>
        <begin position="98"/>
        <end position="119"/>
    </location>
</feature>
<dbReference type="CDD" id="cd17321">
    <property type="entry name" value="MFS_MMR_MDR_like"/>
    <property type="match status" value="1"/>
</dbReference>
<dbReference type="InterPro" id="IPR020846">
    <property type="entry name" value="MFS_dom"/>
</dbReference>
<keyword evidence="3 6" id="KW-1133">Transmembrane helix</keyword>
<name>A0A934V6X9_9PSEU</name>
<evidence type="ECO:0000259" key="7">
    <source>
        <dbReference type="PROSITE" id="PS50850"/>
    </source>
</evidence>
<sequence>MTPHRLTLPVLLTATFMGFLDSFIVIVAVPSIADELQVSIADTQLVLSIYVVTYGAALVIGGRLGDRFGRRTVFGLGMGAFTLSSLGCALAPDLEVLVVMRALQGIAAALMLAQVLATIQAVYEGEARRRAVLAYTTVLGAAATLGQLIGGGLLALDVAGTGWRALFAVNVPIGVAALVLVNRTIPQTRARGPVPIDVLGGVVLAAALIPLLLGLGLGPDRDWPVLAWVLIVLGAVVGVLLPFVERRAVAPLLSGQLLRQRPVRLGLVATLAFYAGNSATLLGLTLFLQDGLGIDALGAGIAYLPLGLAYLVSTLAGRRSGAPSGPQAMLWGSLVMFVGLAAAIIAGLAGAGPVVVSLLLAGFGAGMGFVYPAIVASVLARVRPGDEGAASGVLLTTTQIANAVGFAVVTAAWNATESLAASLGIATVLLLGVAAVGTRMRAGVKDRSQLSEDPQSATRALHATTINHKE</sequence>
<evidence type="ECO:0000313" key="8">
    <source>
        <dbReference type="EMBL" id="MBK1787149.1"/>
    </source>
</evidence>
<keyword evidence="9" id="KW-1185">Reference proteome</keyword>
<feature type="transmembrane region" description="Helical" evidence="6">
    <location>
        <begin position="355"/>
        <end position="380"/>
    </location>
</feature>
<feature type="domain" description="Major facilitator superfamily (MFS) profile" evidence="7">
    <location>
        <begin position="7"/>
        <end position="441"/>
    </location>
</feature>
<feature type="region of interest" description="Disordered" evidence="5">
    <location>
        <begin position="445"/>
        <end position="470"/>
    </location>
</feature>
<feature type="transmembrane region" description="Helical" evidence="6">
    <location>
        <begin position="225"/>
        <end position="244"/>
    </location>
</feature>
<feature type="transmembrane region" description="Helical" evidence="6">
    <location>
        <begin position="12"/>
        <end position="33"/>
    </location>
</feature>
<dbReference type="InterPro" id="IPR036259">
    <property type="entry name" value="MFS_trans_sf"/>
</dbReference>
<feature type="transmembrane region" description="Helical" evidence="6">
    <location>
        <begin position="294"/>
        <end position="316"/>
    </location>
</feature>